<organism evidence="2">
    <name type="scientific">Culicoides sonorensis</name>
    <name type="common">Biting midge</name>
    <dbReference type="NCBI Taxonomy" id="179676"/>
    <lineage>
        <taxon>Eukaryota</taxon>
        <taxon>Metazoa</taxon>
        <taxon>Ecdysozoa</taxon>
        <taxon>Arthropoda</taxon>
        <taxon>Hexapoda</taxon>
        <taxon>Insecta</taxon>
        <taxon>Pterygota</taxon>
        <taxon>Neoptera</taxon>
        <taxon>Endopterygota</taxon>
        <taxon>Diptera</taxon>
        <taxon>Nematocera</taxon>
        <taxon>Chironomoidea</taxon>
        <taxon>Ceratopogonidae</taxon>
        <taxon>Ceratopogoninae</taxon>
        <taxon>Culicoides</taxon>
        <taxon>Monoculicoides</taxon>
    </lineage>
</organism>
<reference evidence="2" key="2">
    <citation type="submission" date="2018-07" db="EMBL/GenBank/DDBJ databases">
        <authorList>
            <person name="Quirk P.G."/>
            <person name="Krulwich T.A."/>
        </authorList>
    </citation>
    <scope>NUCLEOTIDE SEQUENCE</scope>
</reference>
<evidence type="ECO:0000313" key="1">
    <source>
        <dbReference type="EMBL" id="SSX17061.1"/>
    </source>
</evidence>
<dbReference type="AlphaFoldDB" id="A0A336NBC4"/>
<sequence>MLLVLKKLPMVDFGLDFQMNKKKLLA</sequence>
<dbReference type="EMBL" id="UFQT01007910">
    <property type="protein sequence ID" value="SSX36198.1"/>
    <property type="molecule type" value="Genomic_DNA"/>
</dbReference>
<protein>
    <submittedName>
        <fullName evidence="2">CSON014324 protein</fullName>
    </submittedName>
</protein>
<dbReference type="EMBL" id="UFQS01007910">
    <property type="protein sequence ID" value="SSX17061.1"/>
    <property type="molecule type" value="Genomic_DNA"/>
</dbReference>
<accession>A0A336NBC4</accession>
<gene>
    <name evidence="2" type="primary">CSON014324</name>
</gene>
<reference evidence="1" key="1">
    <citation type="submission" date="2018-04" db="EMBL/GenBank/DDBJ databases">
        <authorList>
            <person name="Go L.Y."/>
            <person name="Mitchell J.A."/>
        </authorList>
    </citation>
    <scope>NUCLEOTIDE SEQUENCE</scope>
    <source>
        <tissue evidence="1">Whole organism</tissue>
    </source>
</reference>
<name>A0A336NBC4_CULSO</name>
<proteinExistence type="predicted"/>
<evidence type="ECO:0000313" key="2">
    <source>
        <dbReference type="EMBL" id="SSX36198.1"/>
    </source>
</evidence>
<dbReference type="VEuPathDB" id="VectorBase:CSON014324"/>